<comment type="caution">
    <text evidence="12">The sequence shown here is derived from an EMBL/GenBank/DDBJ whole genome shotgun (WGS) entry which is preliminary data.</text>
</comment>
<dbReference type="PROSITE" id="PS00609">
    <property type="entry name" value="GLYCOSYL_HYDROL_F32"/>
    <property type="match status" value="1"/>
</dbReference>
<gene>
    <name evidence="12" type="ORF">RWD45_14910</name>
</gene>
<dbReference type="InterPro" id="IPR018053">
    <property type="entry name" value="Glyco_hydro_32_AS"/>
</dbReference>
<comment type="catalytic activity">
    <reaction evidence="8">
        <text>Hydrolysis of terminal non-reducing beta-D-fructofuranoside residues in beta-D-fructofuranosides.</text>
        <dbReference type="EC" id="3.2.1.26"/>
    </reaction>
</comment>
<keyword evidence="6 8" id="KW-0326">Glycosidase</keyword>
<evidence type="ECO:0000256" key="8">
    <source>
        <dbReference type="RuleBase" id="RU362110"/>
    </source>
</evidence>
<evidence type="ECO:0000256" key="4">
    <source>
        <dbReference type="ARBA" id="ARBA00019623"/>
    </source>
</evidence>
<dbReference type="EC" id="3.2.1.26" evidence="3 8"/>
<sequence length="491" mass="57304">MNERERQLIASVQQRIEKMRNQVQRDPYRLHYHLMPPVGLLNDPNGFVQFHGEFHIFYQWNPFETTHGAKFWGHYVSADFVAWKEQPIALAPAEDYERNGCYSGSAVEHLGKLYLFYTGNVKKGTKRETYQCLAVSEDGIHFEKKGPVIDLPEGFTAHFRDPKVWKRGNTWYMVIGAQDKQEQGCVVMYSSADLYNWKYEKILVGSMRNGLGEFGYMWECPDLFSINGEEVLIFSPQGIEPKGTYYQNVFQSGYVLGNLDYEQLQFEHGAFAELDRGFDFYAPQTTEDNQGRRILVAWMGITDEQEQLQPTIKNGWVHALTIPREIQLRGNKIYQQPVQELKKLRGHEVAYAGITINHETKTFAGISGAALELVIDNMETHEVEEFSITCRNHVEIVYRKEQHHLTLRRRTFDNQKWEERVCAIDNLRKLQIFLDVSSIEIFVNDGEEVFTARFFPDPKIRRLFLRIREVFLLIYKNGLCKQAEEMNKLHG</sequence>
<dbReference type="RefSeq" id="WP_320380413.1">
    <property type="nucleotide sequence ID" value="NZ_JAWDIQ010000002.1"/>
</dbReference>
<dbReference type="NCBIfam" id="TIGR01322">
    <property type="entry name" value="scrB_fam"/>
    <property type="match status" value="1"/>
</dbReference>
<dbReference type="InterPro" id="IPR013189">
    <property type="entry name" value="Glyco_hydro_32_C"/>
</dbReference>
<comment type="pathway">
    <text evidence="1 9">Glycan biosynthesis; sucrose metabolism.</text>
</comment>
<evidence type="ECO:0000259" key="10">
    <source>
        <dbReference type="Pfam" id="PF00251"/>
    </source>
</evidence>
<dbReference type="InterPro" id="IPR051214">
    <property type="entry name" value="GH32_Enzymes"/>
</dbReference>
<dbReference type="SUPFAM" id="SSF49899">
    <property type="entry name" value="Concanavalin A-like lectins/glucanases"/>
    <property type="match status" value="1"/>
</dbReference>
<dbReference type="InterPro" id="IPR013320">
    <property type="entry name" value="ConA-like_dom_sf"/>
</dbReference>
<dbReference type="EMBL" id="JAWDIQ010000002">
    <property type="protein sequence ID" value="MDY0409622.1"/>
    <property type="molecule type" value="Genomic_DNA"/>
</dbReference>
<evidence type="ECO:0000313" key="13">
    <source>
        <dbReference type="Proteomes" id="UP001275315"/>
    </source>
</evidence>
<keyword evidence="9" id="KW-0119">Carbohydrate metabolism</keyword>
<dbReference type="Gene3D" id="2.115.10.20">
    <property type="entry name" value="Glycosyl hydrolase domain, family 43"/>
    <property type="match status" value="1"/>
</dbReference>
<reference evidence="12 13" key="1">
    <citation type="submission" date="2023-10" db="EMBL/GenBank/DDBJ databases">
        <title>Virgibacillus soli CC-YMP-6 genome.</title>
        <authorList>
            <person name="Miliotis G."/>
            <person name="Sengupta P."/>
            <person name="Hameed A."/>
            <person name="Chuvochina M."/>
            <person name="Mcdonagh F."/>
            <person name="Simpson A.C."/>
            <person name="Singh N.K."/>
            <person name="Rekha P.D."/>
            <person name="Raman K."/>
            <person name="Hugenholtz P."/>
            <person name="Venkateswaran K."/>
        </authorList>
    </citation>
    <scope>NUCLEOTIDE SEQUENCE [LARGE SCALE GENOMIC DNA]</scope>
    <source>
        <strain evidence="12 13">CC-YMP-6</strain>
    </source>
</reference>
<dbReference type="Pfam" id="PF08244">
    <property type="entry name" value="Glyco_hydro_32C"/>
    <property type="match status" value="1"/>
</dbReference>
<dbReference type="SUPFAM" id="SSF75005">
    <property type="entry name" value="Arabinanase/levansucrase/invertase"/>
    <property type="match status" value="1"/>
</dbReference>
<evidence type="ECO:0000256" key="3">
    <source>
        <dbReference type="ARBA" id="ARBA00012758"/>
    </source>
</evidence>
<dbReference type="InterPro" id="IPR013148">
    <property type="entry name" value="Glyco_hydro_32_N"/>
</dbReference>
<evidence type="ECO:0000256" key="5">
    <source>
        <dbReference type="ARBA" id="ARBA00022801"/>
    </source>
</evidence>
<keyword evidence="9" id="KW-0963">Cytoplasm</keyword>
<comment type="similarity">
    <text evidence="2 8">Belongs to the glycosyl hydrolase 32 family.</text>
</comment>
<accession>A0ABU5CTE0</accession>
<dbReference type="InterPro" id="IPR023296">
    <property type="entry name" value="Glyco_hydro_beta-prop_sf"/>
</dbReference>
<evidence type="ECO:0000256" key="2">
    <source>
        <dbReference type="ARBA" id="ARBA00009902"/>
    </source>
</evidence>
<comment type="subcellular location">
    <subcellularLocation>
        <location evidence="9">Cytoplasm</location>
    </subcellularLocation>
</comment>
<feature type="domain" description="Glycosyl hydrolase family 32 C-terminal" evidence="11">
    <location>
        <begin position="340"/>
        <end position="460"/>
    </location>
</feature>
<evidence type="ECO:0000313" key="12">
    <source>
        <dbReference type="EMBL" id="MDY0409622.1"/>
    </source>
</evidence>
<dbReference type="Gene3D" id="2.60.120.560">
    <property type="entry name" value="Exo-inulinase, domain 1"/>
    <property type="match status" value="1"/>
</dbReference>
<evidence type="ECO:0000259" key="11">
    <source>
        <dbReference type="Pfam" id="PF08244"/>
    </source>
</evidence>
<dbReference type="GO" id="GO:0004564">
    <property type="term" value="F:beta-fructofuranosidase activity"/>
    <property type="evidence" value="ECO:0007669"/>
    <property type="project" value="UniProtKB-EC"/>
</dbReference>
<comment type="function">
    <text evidence="9">Enables the bacterium to metabolize sucrose as a sole carbon source.</text>
</comment>
<dbReference type="PANTHER" id="PTHR43101">
    <property type="entry name" value="BETA-FRUCTOSIDASE"/>
    <property type="match status" value="1"/>
</dbReference>
<feature type="domain" description="Glycosyl hydrolase family 32 N-terminal" evidence="10">
    <location>
        <begin position="33"/>
        <end position="337"/>
    </location>
</feature>
<evidence type="ECO:0000256" key="9">
    <source>
        <dbReference type="RuleBase" id="RU365015"/>
    </source>
</evidence>
<evidence type="ECO:0000256" key="7">
    <source>
        <dbReference type="ARBA" id="ARBA00033367"/>
    </source>
</evidence>
<protein>
    <recommendedName>
        <fullName evidence="4 8">Sucrose-6-phosphate hydrolase</fullName>
        <ecNumber evidence="3 8">3.2.1.26</ecNumber>
    </recommendedName>
    <alternativeName>
        <fullName evidence="7 9">Invertase</fullName>
    </alternativeName>
</protein>
<evidence type="ECO:0000256" key="6">
    <source>
        <dbReference type="ARBA" id="ARBA00023295"/>
    </source>
</evidence>
<keyword evidence="5 8" id="KW-0378">Hydrolase</keyword>
<proteinExistence type="inferred from homology"/>
<dbReference type="Pfam" id="PF00251">
    <property type="entry name" value="Glyco_hydro_32N"/>
    <property type="match status" value="1"/>
</dbReference>
<dbReference type="InterPro" id="IPR006232">
    <property type="entry name" value="Suc6P_hydrolase"/>
</dbReference>
<dbReference type="InterPro" id="IPR001362">
    <property type="entry name" value="Glyco_hydro_32"/>
</dbReference>
<dbReference type="SMART" id="SM00640">
    <property type="entry name" value="Glyco_32"/>
    <property type="match status" value="1"/>
</dbReference>
<evidence type="ECO:0000256" key="1">
    <source>
        <dbReference type="ARBA" id="ARBA00004914"/>
    </source>
</evidence>
<organism evidence="12 13">
    <name type="scientific">Paracerasibacillus soli</name>
    <dbReference type="NCBI Taxonomy" id="480284"/>
    <lineage>
        <taxon>Bacteria</taxon>
        <taxon>Bacillati</taxon>
        <taxon>Bacillota</taxon>
        <taxon>Bacilli</taxon>
        <taxon>Bacillales</taxon>
        <taxon>Bacillaceae</taxon>
        <taxon>Paracerasibacillus</taxon>
    </lineage>
</organism>
<dbReference type="Proteomes" id="UP001275315">
    <property type="component" value="Unassembled WGS sequence"/>
</dbReference>
<dbReference type="CDD" id="cd18623">
    <property type="entry name" value="GH32_ScrB-like"/>
    <property type="match status" value="1"/>
</dbReference>
<dbReference type="PANTHER" id="PTHR43101:SF1">
    <property type="entry name" value="BETA-FRUCTOSIDASE"/>
    <property type="match status" value="1"/>
</dbReference>
<name>A0ABU5CTE0_9BACI</name>
<keyword evidence="13" id="KW-1185">Reference proteome</keyword>